<dbReference type="AlphaFoldDB" id="A0AAV2FSR1"/>
<keyword evidence="5" id="KW-1185">Reference proteome</keyword>
<dbReference type="PANTHER" id="PTHR37610:SF40">
    <property type="entry name" value="OS01G0909600 PROTEIN"/>
    <property type="match status" value="1"/>
</dbReference>
<feature type="region of interest" description="Disordered" evidence="1">
    <location>
        <begin position="302"/>
        <end position="337"/>
    </location>
</feature>
<evidence type="ECO:0000256" key="1">
    <source>
        <dbReference type="SAM" id="MobiDB-lite"/>
    </source>
</evidence>
<proteinExistence type="predicted"/>
<organism evidence="4 5">
    <name type="scientific">Linum trigynum</name>
    <dbReference type="NCBI Taxonomy" id="586398"/>
    <lineage>
        <taxon>Eukaryota</taxon>
        <taxon>Viridiplantae</taxon>
        <taxon>Streptophyta</taxon>
        <taxon>Embryophyta</taxon>
        <taxon>Tracheophyta</taxon>
        <taxon>Spermatophyta</taxon>
        <taxon>Magnoliopsida</taxon>
        <taxon>eudicotyledons</taxon>
        <taxon>Gunneridae</taxon>
        <taxon>Pentapetalae</taxon>
        <taxon>rosids</taxon>
        <taxon>fabids</taxon>
        <taxon>Malpighiales</taxon>
        <taxon>Linaceae</taxon>
        <taxon>Linum</taxon>
    </lineage>
</organism>
<evidence type="ECO:0000259" key="3">
    <source>
        <dbReference type="Pfam" id="PF14244"/>
    </source>
</evidence>
<accession>A0AAV2FSR1</accession>
<dbReference type="Pfam" id="PF14244">
    <property type="entry name" value="Retrotran_gag_3"/>
    <property type="match status" value="1"/>
</dbReference>
<gene>
    <name evidence="4" type="ORF">LTRI10_LOCUS41460</name>
</gene>
<dbReference type="EMBL" id="OZ034820">
    <property type="protein sequence ID" value="CAL1401403.1"/>
    <property type="molecule type" value="Genomic_DNA"/>
</dbReference>
<feature type="domain" description="Retrotransposon gag" evidence="2">
    <location>
        <begin position="97"/>
        <end position="169"/>
    </location>
</feature>
<reference evidence="4 5" key="1">
    <citation type="submission" date="2024-04" db="EMBL/GenBank/DDBJ databases">
        <authorList>
            <person name="Fracassetti M."/>
        </authorList>
    </citation>
    <scope>NUCLEOTIDE SEQUENCE [LARGE SCALE GENOMIC DNA]</scope>
</reference>
<evidence type="ECO:0000259" key="2">
    <source>
        <dbReference type="Pfam" id="PF03732"/>
    </source>
</evidence>
<evidence type="ECO:0000313" key="4">
    <source>
        <dbReference type="EMBL" id="CAL1401403.1"/>
    </source>
</evidence>
<feature type="region of interest" description="Disordered" evidence="1">
    <location>
        <begin position="1"/>
        <end position="20"/>
    </location>
</feature>
<name>A0AAV2FSR1_9ROSI</name>
<dbReference type="Pfam" id="PF03732">
    <property type="entry name" value="Retrotrans_gag"/>
    <property type="match status" value="1"/>
</dbReference>
<dbReference type="Proteomes" id="UP001497516">
    <property type="component" value="Chromosome 7"/>
</dbReference>
<feature type="domain" description="Retrotransposon Copia-like N-terminal" evidence="3">
    <location>
        <begin position="34"/>
        <end position="79"/>
    </location>
</feature>
<evidence type="ECO:0000313" key="5">
    <source>
        <dbReference type="Proteomes" id="UP001497516"/>
    </source>
</evidence>
<dbReference type="InterPro" id="IPR005162">
    <property type="entry name" value="Retrotrans_gag_dom"/>
</dbReference>
<dbReference type="PANTHER" id="PTHR37610">
    <property type="entry name" value="CCHC-TYPE DOMAIN-CONTAINING PROTEIN"/>
    <property type="match status" value="1"/>
</dbReference>
<protein>
    <recommendedName>
        <fullName evidence="6">Retrotransposon Copia-like N-terminal domain-containing protein</fullName>
    </recommendedName>
</protein>
<sequence length="337" mass="38193">MADGTSSEKDNKEKEISSPRYEDPYANPFYLAQSDNSFLPVISFKLTDDNYLLWSESMEVALRTKNKLGFIAGTIEVPPVTDQSYGTWDRVNGTVVCWIRNFVSENIVPSLRNIKVASEAWTYLKGKFSQVDSVCIANLQEKIDLVKQGNKSIREYHTNLKLCWDELDNYLPIPYCDCASRTYETVMGYQDRGRVIRFLLGLNEKYQQVKTQMLMLDPLPDLDSVYRSVVQLERQLNGAKVNSGKSEEAIALATALAASRTQFSQPKDKGQADYGQQTGLFCRYCKKDNHVKEDCWKLKKKNGLLGHNPHSPGNPGRGRGFAGSVDVNAPDMNFRRR</sequence>
<evidence type="ECO:0008006" key="6">
    <source>
        <dbReference type="Google" id="ProtNLM"/>
    </source>
</evidence>
<dbReference type="InterPro" id="IPR029472">
    <property type="entry name" value="Copia-like_N"/>
</dbReference>